<name>A0A0K2VCA5_LEPSM</name>
<keyword evidence="3 6" id="KW-0732">Signal</keyword>
<dbReference type="InterPro" id="IPR029058">
    <property type="entry name" value="AB_hydrolase_fold"/>
</dbReference>
<organism evidence="7">
    <name type="scientific">Lepeophtheirus salmonis</name>
    <name type="common">Salmon louse</name>
    <name type="synonym">Caligus salmonis</name>
    <dbReference type="NCBI Taxonomy" id="72036"/>
    <lineage>
        <taxon>Eukaryota</taxon>
        <taxon>Metazoa</taxon>
        <taxon>Ecdysozoa</taxon>
        <taxon>Arthropoda</taxon>
        <taxon>Crustacea</taxon>
        <taxon>Multicrustacea</taxon>
        <taxon>Hexanauplia</taxon>
        <taxon>Copepoda</taxon>
        <taxon>Siphonostomatoida</taxon>
        <taxon>Caligidae</taxon>
        <taxon>Lepeophtheirus</taxon>
    </lineage>
</organism>
<keyword evidence="4" id="KW-0378">Hydrolase</keyword>
<keyword evidence="5" id="KW-0325">Glycoprotein</keyword>
<dbReference type="AlphaFoldDB" id="A0A0K2VCA5"/>
<dbReference type="SUPFAM" id="SSF53474">
    <property type="entry name" value="alpha/beta-Hydrolases"/>
    <property type="match status" value="1"/>
</dbReference>
<dbReference type="OrthoDB" id="6337535at2759"/>
<evidence type="ECO:0000256" key="3">
    <source>
        <dbReference type="ARBA" id="ARBA00022729"/>
    </source>
</evidence>
<accession>A0A0K2VCA5</accession>
<dbReference type="InterPro" id="IPR042269">
    <property type="entry name" value="Ser_carbopepase_S28_SKS"/>
</dbReference>
<evidence type="ECO:0000256" key="2">
    <source>
        <dbReference type="ARBA" id="ARBA00022670"/>
    </source>
</evidence>
<evidence type="ECO:0000256" key="5">
    <source>
        <dbReference type="ARBA" id="ARBA00023180"/>
    </source>
</evidence>
<feature type="chain" id="PRO_5005489601" evidence="6">
    <location>
        <begin position="19"/>
        <end position="483"/>
    </location>
</feature>
<evidence type="ECO:0000256" key="1">
    <source>
        <dbReference type="ARBA" id="ARBA00011079"/>
    </source>
</evidence>
<dbReference type="GO" id="GO:0008239">
    <property type="term" value="F:dipeptidyl-peptidase activity"/>
    <property type="evidence" value="ECO:0007669"/>
    <property type="project" value="TreeGrafter"/>
</dbReference>
<dbReference type="InterPro" id="IPR008758">
    <property type="entry name" value="Peptidase_S28"/>
</dbReference>
<evidence type="ECO:0000313" key="7">
    <source>
        <dbReference type="EMBL" id="CDW48168.1"/>
    </source>
</evidence>
<dbReference type="GO" id="GO:0006508">
    <property type="term" value="P:proteolysis"/>
    <property type="evidence" value="ECO:0007669"/>
    <property type="project" value="UniProtKB-KW"/>
</dbReference>
<sequence length="483" mass="54857">MRSITALLFVCLMSIAYAQNGRDSFLIKLMDMKKVLSPPELKDTSRISTSFYDQTLDHFNTKNKKAWKQRYFVNEENFKDKENGPVFLKIGGEGTASIGSMKYGSWYEYAQKVGALMIQLEHRFYGESRPTENLSTENLKYLTSQQAIEDIVEFIAHIKEKYDIPNNKWITFGGSYPGSLSLWMRSLYPELIAGALSSSAPVEAKVDFEEYLGIVNNDMRIRDPDCPATVIEGIKETEALINSGKEGWQKVAKIYKLCPGWSGDNEKDVKTLFGSIVETFAGASQYDSTLSTNDVSQLCSHMKNSNFGDTNMEKLAGTLIAVNGGSCINVKYEDFIDFMRNEEWSVDDDGYRQWIFQTCNEFGWYQTGNLWGSFLPVEFFVEQCTDVYGAEFTSEKVYSSAKYSNDFYGAKNPSLSNTIITHGSFDPWHPMGILNDMNDSVKAFVINGTSHCFDLQPANPLFDSDQLTHVRKTTFEYIKKWIK</sequence>
<dbReference type="Pfam" id="PF05577">
    <property type="entry name" value="Peptidase_S28"/>
    <property type="match status" value="1"/>
</dbReference>
<evidence type="ECO:0000256" key="6">
    <source>
        <dbReference type="SAM" id="SignalP"/>
    </source>
</evidence>
<evidence type="ECO:0000256" key="4">
    <source>
        <dbReference type="ARBA" id="ARBA00022801"/>
    </source>
</evidence>
<dbReference type="Gene3D" id="1.20.120.980">
    <property type="entry name" value="Serine carboxypeptidase S28, SKS domain"/>
    <property type="match status" value="1"/>
</dbReference>
<dbReference type="GO" id="GO:0070008">
    <property type="term" value="F:serine-type exopeptidase activity"/>
    <property type="evidence" value="ECO:0007669"/>
    <property type="project" value="InterPro"/>
</dbReference>
<dbReference type="PANTHER" id="PTHR11010">
    <property type="entry name" value="PROTEASE S28 PRO-X CARBOXYPEPTIDASE-RELATED"/>
    <property type="match status" value="1"/>
</dbReference>
<protein>
    <submittedName>
        <fullName evidence="7">Uncharacterized protein</fullName>
    </submittedName>
</protein>
<dbReference type="EMBL" id="HACA01030807">
    <property type="protein sequence ID" value="CDW48168.1"/>
    <property type="molecule type" value="Transcribed_RNA"/>
</dbReference>
<feature type="signal peptide" evidence="6">
    <location>
        <begin position="1"/>
        <end position="18"/>
    </location>
</feature>
<keyword evidence="2" id="KW-0645">Protease</keyword>
<proteinExistence type="inferred from homology"/>
<dbReference type="PANTHER" id="PTHR11010:SF5">
    <property type="entry name" value="RE36938P-RELATED"/>
    <property type="match status" value="1"/>
</dbReference>
<comment type="similarity">
    <text evidence="1">Belongs to the peptidase S28 family.</text>
</comment>
<dbReference type="Gene3D" id="3.40.50.1820">
    <property type="entry name" value="alpha/beta hydrolase"/>
    <property type="match status" value="1"/>
</dbReference>
<reference evidence="7" key="1">
    <citation type="submission" date="2014-05" db="EMBL/GenBank/DDBJ databases">
        <authorList>
            <person name="Chronopoulou M."/>
        </authorList>
    </citation>
    <scope>NUCLEOTIDE SEQUENCE</scope>
    <source>
        <tissue evidence="7">Whole organism</tissue>
    </source>
</reference>